<dbReference type="Proteomes" id="UP000033662">
    <property type="component" value="Unassembled WGS sequence"/>
</dbReference>
<feature type="transmembrane region" description="Helical" evidence="1">
    <location>
        <begin position="125"/>
        <end position="143"/>
    </location>
</feature>
<evidence type="ECO:0000256" key="1">
    <source>
        <dbReference type="SAM" id="Phobius"/>
    </source>
</evidence>
<feature type="transmembrane region" description="Helical" evidence="1">
    <location>
        <begin position="98"/>
        <end position="119"/>
    </location>
</feature>
<dbReference type="EMBL" id="JZXC01000032">
    <property type="protein sequence ID" value="KKA04980.1"/>
    <property type="molecule type" value="Genomic_DNA"/>
</dbReference>
<evidence type="ECO:0000313" key="3">
    <source>
        <dbReference type="Proteomes" id="UP000033662"/>
    </source>
</evidence>
<name>A0A0F4XGH3_9PSED</name>
<proteinExistence type="predicted"/>
<keyword evidence="1" id="KW-0472">Membrane</keyword>
<feature type="transmembrane region" description="Helical" evidence="1">
    <location>
        <begin position="12"/>
        <end position="33"/>
    </location>
</feature>
<comment type="caution">
    <text evidence="2">The sequence shown here is derived from an EMBL/GenBank/DDBJ whole genome shotgun (WGS) entry which is preliminary data.</text>
</comment>
<organism evidence="2 3">
    <name type="scientific">Pseudomonas kilonensis</name>
    <dbReference type="NCBI Taxonomy" id="132476"/>
    <lineage>
        <taxon>Bacteria</taxon>
        <taxon>Pseudomonadati</taxon>
        <taxon>Pseudomonadota</taxon>
        <taxon>Gammaproteobacteria</taxon>
        <taxon>Pseudomonadales</taxon>
        <taxon>Pseudomonadaceae</taxon>
        <taxon>Pseudomonas</taxon>
    </lineage>
</organism>
<protein>
    <submittedName>
        <fullName evidence="2">Cell division protein</fullName>
    </submittedName>
</protein>
<reference evidence="2 3" key="1">
    <citation type="submission" date="2015-03" db="EMBL/GenBank/DDBJ databases">
        <title>Pseudomonas fluorescens 1855-344 Genome sequencing and assembly.</title>
        <authorList>
            <person name="Eng W.W.H."/>
            <person name="Gan H.M."/>
            <person name="Savka M.A."/>
        </authorList>
    </citation>
    <scope>NUCLEOTIDE SEQUENCE [LARGE SCALE GENOMIC DNA]</scope>
    <source>
        <strain evidence="2 3">1855-344</strain>
    </source>
</reference>
<accession>A0A0F4XGH3</accession>
<dbReference type="PATRIC" id="fig|132476.4.peg.4074"/>
<keyword evidence="1" id="KW-0812">Transmembrane</keyword>
<keyword evidence="2" id="KW-0132">Cell division</keyword>
<keyword evidence="2" id="KW-0131">Cell cycle</keyword>
<sequence>MPTPHSPFRKALVVWLYAGALMHLLAGVTLTWAGHSGLLDNYLNTIEQAFWGADSVPVTARAQQVWWLALFGATLQSYGLYMLALVHIGNRLRSAMPWGWLIAGILLWAPQDMLISAQAQVWSHLWFDSVALLVLLPPLFWLYRHDRRTSLTDNASSDSNHA</sequence>
<evidence type="ECO:0000313" key="2">
    <source>
        <dbReference type="EMBL" id="KKA04980.1"/>
    </source>
</evidence>
<gene>
    <name evidence="2" type="ORF">VP02_25070</name>
</gene>
<dbReference type="AlphaFoldDB" id="A0A0F4XGH3"/>
<feature type="transmembrane region" description="Helical" evidence="1">
    <location>
        <begin position="65"/>
        <end position="86"/>
    </location>
</feature>
<keyword evidence="1" id="KW-1133">Transmembrane helix</keyword>
<dbReference type="GO" id="GO:0051301">
    <property type="term" value="P:cell division"/>
    <property type="evidence" value="ECO:0007669"/>
    <property type="project" value="UniProtKB-KW"/>
</dbReference>